<evidence type="ECO:0000256" key="4">
    <source>
        <dbReference type="ARBA" id="ARBA00023239"/>
    </source>
</evidence>
<dbReference type="AlphaFoldDB" id="A0A512CE09"/>
<dbReference type="PANTHER" id="PTHR30246">
    <property type="entry name" value="2-KETO-3-DEOXY-6-PHOSPHOGLUCONATE ALDOLASE"/>
    <property type="match status" value="1"/>
</dbReference>
<dbReference type="PANTHER" id="PTHR30246:SF1">
    <property type="entry name" value="2-DEHYDRO-3-DEOXY-6-PHOSPHOGALACTONATE ALDOLASE-RELATED"/>
    <property type="match status" value="1"/>
</dbReference>
<evidence type="ECO:0000313" key="6">
    <source>
        <dbReference type="EMBL" id="GEO22447.1"/>
    </source>
</evidence>
<organism evidence="6 7">
    <name type="scientific">Cyclobacterium qasimii</name>
    <dbReference type="NCBI Taxonomy" id="1350429"/>
    <lineage>
        <taxon>Bacteria</taxon>
        <taxon>Pseudomonadati</taxon>
        <taxon>Bacteroidota</taxon>
        <taxon>Cytophagia</taxon>
        <taxon>Cytophagales</taxon>
        <taxon>Cyclobacteriaceae</taxon>
        <taxon>Cyclobacterium</taxon>
    </lineage>
</organism>
<accession>A0A512CE09</accession>
<comment type="caution">
    <text evidence="6">The sequence shown here is derived from an EMBL/GenBank/DDBJ whole genome shotgun (WGS) entry which is preliminary data.</text>
</comment>
<keyword evidence="5" id="KW-0119">Carbohydrate metabolism</keyword>
<comment type="similarity">
    <text evidence="2">Belongs to the KHG/KDPG aldolase family.</text>
</comment>
<gene>
    <name evidence="6" type="ORF">CQA01_29810</name>
</gene>
<keyword evidence="7" id="KW-1185">Reference proteome</keyword>
<sequence length="213" mass="22919">MKKTFSWEAFNKAPIVAIFRNLDSNDLLQVAQCFKVAGLSTMEITLNSKNATKDIERLVSEFGADLNIGAGTVCDINDLHAALDAGAQFIVTPVLDKEVIQFCVTNNVPVFPGAFTPTEIYTAWKLGANMVKVFPSGALGPGYIKDLLGPLDSIKLLPTGGVSIDNLSEYFKAGASGVGVGSAVVPKAYLQNKDWKGLTKHLELFMKTYQDAV</sequence>
<reference evidence="6 7" key="1">
    <citation type="submission" date="2019-07" db="EMBL/GenBank/DDBJ databases">
        <title>Whole genome shotgun sequence of Cyclobacterium qasimii NBRC 106168.</title>
        <authorList>
            <person name="Hosoyama A."/>
            <person name="Uohara A."/>
            <person name="Ohji S."/>
            <person name="Ichikawa N."/>
        </authorList>
    </citation>
    <scope>NUCLEOTIDE SEQUENCE [LARGE SCALE GENOMIC DNA]</scope>
    <source>
        <strain evidence="6 7">NBRC 106168</strain>
    </source>
</reference>
<dbReference type="EMBL" id="BJYV01000015">
    <property type="protein sequence ID" value="GEO22447.1"/>
    <property type="molecule type" value="Genomic_DNA"/>
</dbReference>
<evidence type="ECO:0000256" key="1">
    <source>
        <dbReference type="ARBA" id="ARBA00004761"/>
    </source>
</evidence>
<dbReference type="SUPFAM" id="SSF51569">
    <property type="entry name" value="Aldolase"/>
    <property type="match status" value="1"/>
</dbReference>
<evidence type="ECO:0000256" key="2">
    <source>
        <dbReference type="ARBA" id="ARBA00006906"/>
    </source>
</evidence>
<dbReference type="GO" id="GO:0016829">
    <property type="term" value="F:lyase activity"/>
    <property type="evidence" value="ECO:0007669"/>
    <property type="project" value="UniProtKB-KW"/>
</dbReference>
<evidence type="ECO:0000313" key="7">
    <source>
        <dbReference type="Proteomes" id="UP000321301"/>
    </source>
</evidence>
<protein>
    <submittedName>
        <fullName evidence="6">2-dehydro-3-deoxy-phosphogluconate aldolase</fullName>
    </submittedName>
</protein>
<dbReference type="InterPro" id="IPR013785">
    <property type="entry name" value="Aldolase_TIM"/>
</dbReference>
<comment type="pathway">
    <text evidence="1">Carbohydrate acid metabolism.</text>
</comment>
<dbReference type="CDD" id="cd00452">
    <property type="entry name" value="KDPG_aldolase"/>
    <property type="match status" value="1"/>
</dbReference>
<dbReference type="InterPro" id="IPR000887">
    <property type="entry name" value="Aldlse_KDPG_KHG"/>
</dbReference>
<keyword evidence="4" id="KW-0456">Lyase</keyword>
<name>A0A512CE09_9BACT</name>
<evidence type="ECO:0000256" key="3">
    <source>
        <dbReference type="ARBA" id="ARBA00011233"/>
    </source>
</evidence>
<dbReference type="Proteomes" id="UP000321301">
    <property type="component" value="Unassembled WGS sequence"/>
</dbReference>
<dbReference type="Pfam" id="PF01081">
    <property type="entry name" value="Aldolase"/>
    <property type="match status" value="1"/>
</dbReference>
<comment type="subunit">
    <text evidence="3">Homotrimer.</text>
</comment>
<evidence type="ECO:0000256" key="5">
    <source>
        <dbReference type="ARBA" id="ARBA00023277"/>
    </source>
</evidence>
<dbReference type="RefSeq" id="WP_020891189.1">
    <property type="nucleotide sequence ID" value="NZ_BJYV01000015.1"/>
</dbReference>
<proteinExistence type="inferred from homology"/>
<dbReference type="NCBIfam" id="TIGR01182">
    <property type="entry name" value="eda"/>
    <property type="match status" value="1"/>
</dbReference>
<dbReference type="Gene3D" id="3.20.20.70">
    <property type="entry name" value="Aldolase class I"/>
    <property type="match status" value="1"/>
</dbReference>